<dbReference type="PANTHER" id="PTHR15852">
    <property type="entry name" value="PLASTID TRANSCRIPTIONALLY ACTIVE PROTEIN"/>
    <property type="match status" value="1"/>
</dbReference>
<dbReference type="Pfam" id="PF25436">
    <property type="entry name" value="BSD2_CRD"/>
    <property type="match status" value="1"/>
</dbReference>
<dbReference type="GO" id="GO:0101031">
    <property type="term" value="C:protein folding chaperone complex"/>
    <property type="evidence" value="ECO:0007669"/>
    <property type="project" value="TreeGrafter"/>
</dbReference>
<reference evidence="2" key="2">
    <citation type="submission" date="2023-06" db="EMBL/GenBank/DDBJ databases">
        <authorList>
            <person name="Ma L."/>
            <person name="Liu K.-W."/>
            <person name="Li Z."/>
            <person name="Hsiao Y.-Y."/>
            <person name="Qi Y."/>
            <person name="Fu T."/>
            <person name="Tang G."/>
            <person name="Zhang D."/>
            <person name="Sun W.-H."/>
            <person name="Liu D.-K."/>
            <person name="Li Y."/>
            <person name="Chen G.-Z."/>
            <person name="Liu X.-D."/>
            <person name="Liao X.-Y."/>
            <person name="Jiang Y.-T."/>
            <person name="Yu X."/>
            <person name="Hao Y."/>
            <person name="Huang J."/>
            <person name="Zhao X.-W."/>
            <person name="Ke S."/>
            <person name="Chen Y.-Y."/>
            <person name="Wu W.-L."/>
            <person name="Hsu J.-L."/>
            <person name="Lin Y.-F."/>
            <person name="Huang M.-D."/>
            <person name="Li C.-Y."/>
            <person name="Huang L."/>
            <person name="Wang Z.-W."/>
            <person name="Zhao X."/>
            <person name="Zhong W.-Y."/>
            <person name="Peng D.-H."/>
            <person name="Ahmad S."/>
            <person name="Lan S."/>
            <person name="Zhang J.-S."/>
            <person name="Tsai W.-C."/>
            <person name="Van De Peer Y."/>
            <person name="Liu Z.-J."/>
        </authorList>
    </citation>
    <scope>NUCLEOTIDE SEQUENCE</scope>
    <source>
        <strain evidence="2">CP</strain>
        <tissue evidence="2">Leaves</tissue>
    </source>
</reference>
<dbReference type="Proteomes" id="UP001180020">
    <property type="component" value="Unassembled WGS sequence"/>
</dbReference>
<gene>
    <name evidence="2" type="ORF">QJS10_CPB22g01126</name>
</gene>
<comment type="caution">
    <text evidence="2">The sequence shown here is derived from an EMBL/GenBank/DDBJ whole genome shotgun (WGS) entry which is preliminary data.</text>
</comment>
<reference evidence="2" key="1">
    <citation type="journal article" date="2023" name="Nat. Commun.">
        <title>Diploid and tetraploid genomes of Acorus and the evolution of monocots.</title>
        <authorList>
            <person name="Ma L."/>
            <person name="Liu K.W."/>
            <person name="Li Z."/>
            <person name="Hsiao Y.Y."/>
            <person name="Qi Y."/>
            <person name="Fu T."/>
            <person name="Tang G.D."/>
            <person name="Zhang D."/>
            <person name="Sun W.H."/>
            <person name="Liu D.K."/>
            <person name="Li Y."/>
            <person name="Chen G.Z."/>
            <person name="Liu X.D."/>
            <person name="Liao X.Y."/>
            <person name="Jiang Y.T."/>
            <person name="Yu X."/>
            <person name="Hao Y."/>
            <person name="Huang J."/>
            <person name="Zhao X.W."/>
            <person name="Ke S."/>
            <person name="Chen Y.Y."/>
            <person name="Wu W.L."/>
            <person name="Hsu J.L."/>
            <person name="Lin Y.F."/>
            <person name="Huang M.D."/>
            <person name="Li C.Y."/>
            <person name="Huang L."/>
            <person name="Wang Z.W."/>
            <person name="Zhao X."/>
            <person name="Zhong W.Y."/>
            <person name="Peng D.H."/>
            <person name="Ahmad S."/>
            <person name="Lan S."/>
            <person name="Zhang J.S."/>
            <person name="Tsai W.C."/>
            <person name="Van de Peer Y."/>
            <person name="Liu Z.J."/>
        </authorList>
    </citation>
    <scope>NUCLEOTIDE SEQUENCE</scope>
    <source>
        <strain evidence="2">CP</strain>
    </source>
</reference>
<proteinExistence type="predicted"/>
<dbReference type="AlphaFoldDB" id="A0AAV9BZL9"/>
<dbReference type="Gene3D" id="2.10.230.10">
    <property type="entry name" value="Heat shock protein DnaJ, cysteine-rich domain"/>
    <property type="match status" value="1"/>
</dbReference>
<evidence type="ECO:0000313" key="3">
    <source>
        <dbReference type="Proteomes" id="UP001180020"/>
    </source>
</evidence>
<dbReference type="GO" id="GO:0044183">
    <property type="term" value="F:protein folding chaperone"/>
    <property type="evidence" value="ECO:0007669"/>
    <property type="project" value="TreeGrafter"/>
</dbReference>
<dbReference type="EMBL" id="JAUJYO010000022">
    <property type="protein sequence ID" value="KAK1282035.1"/>
    <property type="molecule type" value="Genomic_DNA"/>
</dbReference>
<dbReference type="InterPro" id="IPR036410">
    <property type="entry name" value="HSP_DnaJ_Cys-rich_dom_sf"/>
</dbReference>
<sequence length="131" mass="13659">MASFLCFTASISSPNAPNKTGHPIGSGARKAGQNLIFFGTHVSKSQAFKIKASTESNDDTKINSILCKDCAGNGAKVCTQCEGSGVNSVDHFNGRFKAGAVCWLCRGKREILCGNCNGAGFVGGFMSALEE</sequence>
<dbReference type="SUPFAM" id="SSF57938">
    <property type="entry name" value="DnaJ/Hsp40 cysteine-rich domain"/>
    <property type="match status" value="1"/>
</dbReference>
<protein>
    <recommendedName>
        <fullName evidence="1">BSD2 cysteine rich domain-containing protein</fullName>
    </recommendedName>
</protein>
<feature type="domain" description="BSD2 cysteine rich" evidence="1">
    <location>
        <begin position="63"/>
        <end position="131"/>
    </location>
</feature>
<organism evidence="2 3">
    <name type="scientific">Acorus calamus</name>
    <name type="common">Sweet flag</name>
    <dbReference type="NCBI Taxonomy" id="4465"/>
    <lineage>
        <taxon>Eukaryota</taxon>
        <taxon>Viridiplantae</taxon>
        <taxon>Streptophyta</taxon>
        <taxon>Embryophyta</taxon>
        <taxon>Tracheophyta</taxon>
        <taxon>Spermatophyta</taxon>
        <taxon>Magnoliopsida</taxon>
        <taxon>Liliopsida</taxon>
        <taxon>Acoraceae</taxon>
        <taxon>Acorus</taxon>
    </lineage>
</organism>
<evidence type="ECO:0000259" key="1">
    <source>
        <dbReference type="Pfam" id="PF25436"/>
    </source>
</evidence>
<evidence type="ECO:0000313" key="2">
    <source>
        <dbReference type="EMBL" id="KAK1282035.1"/>
    </source>
</evidence>
<dbReference type="InterPro" id="IPR057453">
    <property type="entry name" value="BSD2_CRD"/>
</dbReference>
<dbReference type="GO" id="GO:0009570">
    <property type="term" value="C:chloroplast stroma"/>
    <property type="evidence" value="ECO:0007669"/>
    <property type="project" value="TreeGrafter"/>
</dbReference>
<accession>A0AAV9BZL9</accession>
<name>A0AAV9BZL9_ACOCL</name>
<dbReference type="PANTHER" id="PTHR15852:SF51">
    <property type="entry name" value="PROTEIN BUNDLE SHEATH DEFECTIVE 2, CHLOROPLASTIC"/>
    <property type="match status" value="1"/>
</dbReference>
<keyword evidence="3" id="KW-1185">Reference proteome</keyword>